<feature type="domain" description="DUF4142" evidence="2">
    <location>
        <begin position="53"/>
        <end position="188"/>
    </location>
</feature>
<dbReference type="Pfam" id="PF13628">
    <property type="entry name" value="DUF4142"/>
    <property type="match status" value="1"/>
</dbReference>
<evidence type="ECO:0000313" key="3">
    <source>
        <dbReference type="EMBL" id="TWR29995.1"/>
    </source>
</evidence>
<reference evidence="3 4" key="1">
    <citation type="submission" date="2019-07" db="EMBL/GenBank/DDBJ databases">
        <authorList>
            <person name="Kim J."/>
        </authorList>
    </citation>
    <scope>NUCLEOTIDE SEQUENCE [LARGE SCALE GENOMIC DNA]</scope>
    <source>
        <strain evidence="4">dk17</strain>
    </source>
</reference>
<dbReference type="InterPro" id="IPR012347">
    <property type="entry name" value="Ferritin-like"/>
</dbReference>
<evidence type="ECO:0000259" key="2">
    <source>
        <dbReference type="Pfam" id="PF13628"/>
    </source>
</evidence>
<dbReference type="EMBL" id="VOEJ01000003">
    <property type="protein sequence ID" value="TWR29995.1"/>
    <property type="molecule type" value="Genomic_DNA"/>
</dbReference>
<evidence type="ECO:0000256" key="1">
    <source>
        <dbReference type="SAM" id="SignalP"/>
    </source>
</evidence>
<evidence type="ECO:0000313" key="4">
    <source>
        <dbReference type="Proteomes" id="UP000320042"/>
    </source>
</evidence>
<protein>
    <submittedName>
        <fullName evidence="3">DUF4142 domain-containing protein</fullName>
    </submittedName>
</protein>
<name>A0A563UF48_9SPHI</name>
<feature type="chain" id="PRO_5021898870" evidence="1">
    <location>
        <begin position="20"/>
        <end position="193"/>
    </location>
</feature>
<dbReference type="PROSITE" id="PS51257">
    <property type="entry name" value="PROKAR_LIPOPROTEIN"/>
    <property type="match status" value="1"/>
</dbReference>
<dbReference type="AlphaFoldDB" id="A0A563UF48"/>
<proteinExistence type="predicted"/>
<sequence>MKKLSLAAMIALAALSFQACNNEAKDSKETADSVNAVKDTTTDGSTGIAVDANDAKFATDAANAGMAEVAAGKLAAEKAVTPAVKEFGEMMASDHTKANEELMAIAKTKNITLPVAPDEEHQKMLTDLGAKTGKDFDKAYVDAMVDGHKKVASMLEDASKNCKDADLMAFATKTLPTVKAHLAKIEAIQKSMK</sequence>
<dbReference type="InterPro" id="IPR025419">
    <property type="entry name" value="DUF4142"/>
</dbReference>
<dbReference type="Gene3D" id="1.20.1260.10">
    <property type="match status" value="1"/>
</dbReference>
<dbReference type="RefSeq" id="WP_146381551.1">
    <property type="nucleotide sequence ID" value="NZ_VOEJ01000003.1"/>
</dbReference>
<organism evidence="3 4">
    <name type="scientific">Mucilaginibacter pallidiroseus</name>
    <dbReference type="NCBI Taxonomy" id="2599295"/>
    <lineage>
        <taxon>Bacteria</taxon>
        <taxon>Pseudomonadati</taxon>
        <taxon>Bacteroidota</taxon>
        <taxon>Sphingobacteriia</taxon>
        <taxon>Sphingobacteriales</taxon>
        <taxon>Sphingobacteriaceae</taxon>
        <taxon>Mucilaginibacter</taxon>
    </lineage>
</organism>
<dbReference type="PANTHER" id="PTHR38593">
    <property type="entry name" value="BLR2558 PROTEIN"/>
    <property type="match status" value="1"/>
</dbReference>
<comment type="caution">
    <text evidence="3">The sequence shown here is derived from an EMBL/GenBank/DDBJ whole genome shotgun (WGS) entry which is preliminary data.</text>
</comment>
<keyword evidence="1" id="KW-0732">Signal</keyword>
<accession>A0A563UF48</accession>
<dbReference type="OrthoDB" id="883203at2"/>
<dbReference type="PANTHER" id="PTHR38593:SF1">
    <property type="entry name" value="BLR2558 PROTEIN"/>
    <property type="match status" value="1"/>
</dbReference>
<dbReference type="Proteomes" id="UP000320042">
    <property type="component" value="Unassembled WGS sequence"/>
</dbReference>
<keyword evidence="4" id="KW-1185">Reference proteome</keyword>
<feature type="signal peptide" evidence="1">
    <location>
        <begin position="1"/>
        <end position="19"/>
    </location>
</feature>
<gene>
    <name evidence="3" type="ORF">FPZ43_09105</name>
</gene>